<dbReference type="Proteomes" id="UP000092445">
    <property type="component" value="Unassembled WGS sequence"/>
</dbReference>
<dbReference type="STRING" id="7398.A0A1A9ZM68"/>
<dbReference type="SUPFAM" id="SSF117281">
    <property type="entry name" value="Kelch motif"/>
    <property type="match status" value="1"/>
</dbReference>
<dbReference type="AlphaFoldDB" id="A0A1A9ZM68"/>
<dbReference type="PANTHER" id="PTHR24412:SF466">
    <property type="entry name" value="RING CANAL KELCH PROTEIN"/>
    <property type="match status" value="1"/>
</dbReference>
<reference evidence="4" key="1">
    <citation type="submission" date="2014-03" db="EMBL/GenBank/DDBJ databases">
        <authorList>
            <person name="Aksoy S."/>
            <person name="Warren W."/>
            <person name="Wilson R.K."/>
        </authorList>
    </citation>
    <scope>NUCLEOTIDE SEQUENCE [LARGE SCALE GENOMIC DNA]</scope>
    <source>
        <strain evidence="4">IAEA</strain>
    </source>
</reference>
<dbReference type="PANTHER" id="PTHR24412">
    <property type="entry name" value="KELCH PROTEIN"/>
    <property type="match status" value="1"/>
</dbReference>
<dbReference type="Gene3D" id="2.120.10.80">
    <property type="entry name" value="Kelch-type beta propeller"/>
    <property type="match status" value="1"/>
</dbReference>
<name>A0A1A9ZM68_GLOPL</name>
<reference evidence="3" key="2">
    <citation type="submission" date="2020-05" db="UniProtKB">
        <authorList>
            <consortium name="EnsemblMetazoa"/>
        </authorList>
    </citation>
    <scope>IDENTIFICATION</scope>
    <source>
        <strain evidence="3">IAEA</strain>
    </source>
</reference>
<proteinExistence type="predicted"/>
<evidence type="ECO:0000256" key="1">
    <source>
        <dbReference type="ARBA" id="ARBA00022441"/>
    </source>
</evidence>
<sequence>MLLLVDHSSVAGSKTSTVRIREGVVNGLLYAVGGFDRYTRQCLSSLERYNPDADTWHVVANMSARRSDAGVGVLNNILYAVGGHDGSMVCKSVEAYGPKILIA</sequence>
<dbReference type="EnsemblMetazoa" id="GPAI018954-RA">
    <property type="protein sequence ID" value="GPAI018954-PA"/>
    <property type="gene ID" value="GPAI018954"/>
</dbReference>
<keyword evidence="4" id="KW-1185">Reference proteome</keyword>
<protein>
    <submittedName>
        <fullName evidence="3">Uncharacterized protein</fullName>
    </submittedName>
</protein>
<evidence type="ECO:0000313" key="4">
    <source>
        <dbReference type="Proteomes" id="UP000092445"/>
    </source>
</evidence>
<dbReference type="InterPro" id="IPR006652">
    <property type="entry name" value="Kelch_1"/>
</dbReference>
<evidence type="ECO:0000313" key="3">
    <source>
        <dbReference type="EnsemblMetazoa" id="GPAI018954-PA"/>
    </source>
</evidence>
<accession>A0A1A9ZM68</accession>
<dbReference type="InterPro" id="IPR015915">
    <property type="entry name" value="Kelch-typ_b-propeller"/>
</dbReference>
<organism evidence="3 4">
    <name type="scientific">Glossina pallidipes</name>
    <name type="common">Tsetse fly</name>
    <dbReference type="NCBI Taxonomy" id="7398"/>
    <lineage>
        <taxon>Eukaryota</taxon>
        <taxon>Metazoa</taxon>
        <taxon>Ecdysozoa</taxon>
        <taxon>Arthropoda</taxon>
        <taxon>Hexapoda</taxon>
        <taxon>Insecta</taxon>
        <taxon>Pterygota</taxon>
        <taxon>Neoptera</taxon>
        <taxon>Endopterygota</taxon>
        <taxon>Diptera</taxon>
        <taxon>Brachycera</taxon>
        <taxon>Muscomorpha</taxon>
        <taxon>Hippoboscoidea</taxon>
        <taxon>Glossinidae</taxon>
        <taxon>Glossina</taxon>
    </lineage>
</organism>
<evidence type="ECO:0000256" key="2">
    <source>
        <dbReference type="ARBA" id="ARBA00022737"/>
    </source>
</evidence>
<keyword evidence="1" id="KW-0880">Kelch repeat</keyword>
<dbReference type="SMART" id="SM00612">
    <property type="entry name" value="Kelch"/>
    <property type="match status" value="1"/>
</dbReference>
<keyword evidence="2" id="KW-0677">Repeat</keyword>
<dbReference type="VEuPathDB" id="VectorBase:GPAI018954"/>
<dbReference type="Pfam" id="PF01344">
    <property type="entry name" value="Kelch_1"/>
    <property type="match status" value="2"/>
</dbReference>